<sequence length="59" mass="6659">MAQLAGMGLLMPVLSNKSLSFTIIILPISKARFEGFYPIFKARNINHDRSIHSARKRSN</sequence>
<dbReference type="STRING" id="572036.SAMN05661099_2998"/>
<name>A0A1T5EGD9_9SPHI</name>
<accession>A0A1T5EGD9</accession>
<keyword evidence="2" id="KW-1185">Reference proteome</keyword>
<dbReference type="AlphaFoldDB" id="A0A1T5EGD9"/>
<organism evidence="1 2">
    <name type="scientific">Daejeonella lutea</name>
    <dbReference type="NCBI Taxonomy" id="572036"/>
    <lineage>
        <taxon>Bacteria</taxon>
        <taxon>Pseudomonadati</taxon>
        <taxon>Bacteroidota</taxon>
        <taxon>Sphingobacteriia</taxon>
        <taxon>Sphingobacteriales</taxon>
        <taxon>Sphingobacteriaceae</taxon>
        <taxon>Daejeonella</taxon>
    </lineage>
</organism>
<dbReference type="Proteomes" id="UP000189981">
    <property type="component" value="Unassembled WGS sequence"/>
</dbReference>
<reference evidence="2" key="1">
    <citation type="submission" date="2017-02" db="EMBL/GenBank/DDBJ databases">
        <authorList>
            <person name="Varghese N."/>
            <person name="Submissions S."/>
        </authorList>
    </citation>
    <scope>NUCLEOTIDE SEQUENCE [LARGE SCALE GENOMIC DNA]</scope>
    <source>
        <strain evidence="2">DSM 22385</strain>
    </source>
</reference>
<gene>
    <name evidence="1" type="ORF">SAMN05661099_2998</name>
</gene>
<protein>
    <submittedName>
        <fullName evidence="1">Uncharacterized protein</fullName>
    </submittedName>
</protein>
<evidence type="ECO:0000313" key="1">
    <source>
        <dbReference type="EMBL" id="SKB83137.1"/>
    </source>
</evidence>
<dbReference type="EMBL" id="FUYR01000003">
    <property type="protein sequence ID" value="SKB83137.1"/>
    <property type="molecule type" value="Genomic_DNA"/>
</dbReference>
<evidence type="ECO:0000313" key="2">
    <source>
        <dbReference type="Proteomes" id="UP000189981"/>
    </source>
</evidence>
<proteinExistence type="predicted"/>